<organism evidence="1">
    <name type="scientific">Spongospora subterranea</name>
    <dbReference type="NCBI Taxonomy" id="70186"/>
    <lineage>
        <taxon>Eukaryota</taxon>
        <taxon>Sar</taxon>
        <taxon>Rhizaria</taxon>
        <taxon>Endomyxa</taxon>
        <taxon>Phytomyxea</taxon>
        <taxon>Plasmodiophorida</taxon>
        <taxon>Plasmodiophoridae</taxon>
        <taxon>Spongospora</taxon>
    </lineage>
</organism>
<protein>
    <submittedName>
        <fullName evidence="1">Uncharacterized protein</fullName>
    </submittedName>
</protein>
<dbReference type="EMBL" id="HACM01004146">
    <property type="protein sequence ID" value="CRZ04588.1"/>
    <property type="molecule type" value="Transcribed_RNA"/>
</dbReference>
<sequence>MRSSMRRRFCLVEGSNSVGSTTAPISVRRWRFPIAAASCFCNISRRSKSFGVKISTAPKGNLDCLCRFSATAIFFCRAAASSSSISEGTESSSATQHSLMKIHLECVNLYRHSLILHPDPTSRLLRPIPN</sequence>
<name>A0A0H5QSE2_9EUKA</name>
<reference evidence="1" key="1">
    <citation type="submission" date="2015-04" db="EMBL/GenBank/DDBJ databases">
        <title>The genome sequence of the plant pathogenic Rhizarian Plasmodiophora brassicae reveals insights in its biotrophic life cycle and the origin of chitin synthesis.</title>
        <authorList>
            <person name="Schwelm A."/>
            <person name="Fogelqvist J."/>
            <person name="Knaust A."/>
            <person name="Julke S."/>
            <person name="Lilja T."/>
            <person name="Dhandapani V."/>
            <person name="Bonilla-Rosso G."/>
            <person name="Karlsson M."/>
            <person name="Shevchenko A."/>
            <person name="Choi S.R."/>
            <person name="Kim H.G."/>
            <person name="Park J.Y."/>
            <person name="Lim Y.P."/>
            <person name="Ludwig-Muller J."/>
            <person name="Dixelius C."/>
        </authorList>
    </citation>
    <scope>NUCLEOTIDE SEQUENCE</scope>
    <source>
        <tissue evidence="1">Potato root galls</tissue>
    </source>
</reference>
<accession>A0A0H5QSE2</accession>
<dbReference type="EMBL" id="HACM01004150">
    <property type="protein sequence ID" value="CRZ04592.1"/>
    <property type="molecule type" value="Transcribed_RNA"/>
</dbReference>
<dbReference type="AlphaFoldDB" id="A0A0H5QSE2"/>
<proteinExistence type="predicted"/>
<evidence type="ECO:0000313" key="1">
    <source>
        <dbReference type="EMBL" id="CRZ04592.1"/>
    </source>
</evidence>